<evidence type="ECO:0000313" key="6">
    <source>
        <dbReference type="Proteomes" id="UP000192997"/>
    </source>
</evidence>
<dbReference type="InterPro" id="IPR011663">
    <property type="entry name" value="UTRA"/>
</dbReference>
<dbReference type="GO" id="GO:0003700">
    <property type="term" value="F:DNA-binding transcription factor activity"/>
    <property type="evidence" value="ECO:0007669"/>
    <property type="project" value="InterPro"/>
</dbReference>
<dbReference type="PRINTS" id="PR00035">
    <property type="entry name" value="HTHGNTR"/>
</dbReference>
<dbReference type="SMART" id="SM00345">
    <property type="entry name" value="HTH_GNTR"/>
    <property type="match status" value="1"/>
</dbReference>
<dbReference type="PROSITE" id="PS50949">
    <property type="entry name" value="HTH_GNTR"/>
    <property type="match status" value="1"/>
</dbReference>
<evidence type="ECO:0000313" key="5">
    <source>
        <dbReference type="EMBL" id="OSO90815.1"/>
    </source>
</evidence>
<dbReference type="NCBIfam" id="TIGR02325">
    <property type="entry name" value="C_P_lyase_phnF"/>
    <property type="match status" value="1"/>
</dbReference>
<reference evidence="6" key="1">
    <citation type="submission" date="2017-04" db="EMBL/GenBank/DDBJ databases">
        <authorList>
            <person name="Abreu V.A."/>
            <person name="Popin R.V."/>
            <person name="Rigonato J."/>
            <person name="Andreote A.P."/>
            <person name="Schaker P.C."/>
            <person name="Hoff-Risseti C."/>
            <person name="Alvarenga D.O."/>
            <person name="Varani A.M."/>
            <person name="Fiore M.F."/>
        </authorList>
    </citation>
    <scope>NUCLEOTIDE SEQUENCE [LARGE SCALE GENOMIC DNA]</scope>
    <source>
        <strain evidence="6">CENA303</strain>
    </source>
</reference>
<dbReference type="PANTHER" id="PTHR44846:SF1">
    <property type="entry name" value="MANNOSYL-D-GLYCERATE TRANSPORT_METABOLISM SYSTEM REPRESSOR MNGR-RELATED"/>
    <property type="match status" value="1"/>
</dbReference>
<evidence type="ECO:0000259" key="4">
    <source>
        <dbReference type="PROSITE" id="PS50949"/>
    </source>
</evidence>
<feature type="domain" description="HTH gntR-type" evidence="4">
    <location>
        <begin position="5"/>
        <end position="73"/>
    </location>
</feature>
<dbReference type="Proteomes" id="UP000192997">
    <property type="component" value="Unassembled WGS sequence"/>
</dbReference>
<dbReference type="SUPFAM" id="SSF46785">
    <property type="entry name" value="Winged helix' DNA-binding domain"/>
    <property type="match status" value="1"/>
</dbReference>
<evidence type="ECO:0000256" key="1">
    <source>
        <dbReference type="ARBA" id="ARBA00023015"/>
    </source>
</evidence>
<dbReference type="AlphaFoldDB" id="A0A1X4G719"/>
<dbReference type="InterPro" id="IPR000524">
    <property type="entry name" value="Tscrpt_reg_HTH_GntR"/>
</dbReference>
<dbReference type="GO" id="GO:0045892">
    <property type="term" value="P:negative regulation of DNA-templated transcription"/>
    <property type="evidence" value="ECO:0007669"/>
    <property type="project" value="TreeGrafter"/>
</dbReference>
<dbReference type="EMBL" id="NBYN01000042">
    <property type="protein sequence ID" value="OSO90815.1"/>
    <property type="molecule type" value="Genomic_DNA"/>
</dbReference>
<keyword evidence="2" id="KW-0238">DNA-binding</keyword>
<comment type="caution">
    <text evidence="5">The sequence shown here is derived from an EMBL/GenBank/DDBJ whole genome shotgun (WGS) entry which is preliminary data.</text>
</comment>
<dbReference type="PANTHER" id="PTHR44846">
    <property type="entry name" value="MANNOSYL-D-GLYCERATE TRANSPORT/METABOLISM SYSTEM REPRESSOR MNGR-RELATED"/>
    <property type="match status" value="1"/>
</dbReference>
<dbReference type="InterPro" id="IPR036390">
    <property type="entry name" value="WH_DNA-bd_sf"/>
</dbReference>
<evidence type="ECO:0000256" key="3">
    <source>
        <dbReference type="ARBA" id="ARBA00023163"/>
    </source>
</evidence>
<dbReference type="Gene3D" id="3.40.1410.10">
    <property type="entry name" value="Chorismate lyase-like"/>
    <property type="match status" value="1"/>
</dbReference>
<dbReference type="SMART" id="SM00866">
    <property type="entry name" value="UTRA"/>
    <property type="match status" value="1"/>
</dbReference>
<dbReference type="RefSeq" id="WP_009343194.1">
    <property type="nucleotide sequence ID" value="NZ_NBYN01000042.1"/>
</dbReference>
<dbReference type="GO" id="GO:0003677">
    <property type="term" value="F:DNA binding"/>
    <property type="evidence" value="ECO:0007669"/>
    <property type="project" value="UniProtKB-KW"/>
</dbReference>
<dbReference type="InterPro" id="IPR012702">
    <property type="entry name" value="CP_lyase_PhnF"/>
</dbReference>
<organism evidence="5 6">
    <name type="scientific">Cylindrospermopsis raciborskii CENA303</name>
    <dbReference type="NCBI Taxonomy" id="1170769"/>
    <lineage>
        <taxon>Bacteria</taxon>
        <taxon>Bacillati</taxon>
        <taxon>Cyanobacteriota</taxon>
        <taxon>Cyanophyceae</taxon>
        <taxon>Nostocales</taxon>
        <taxon>Aphanizomenonaceae</taxon>
        <taxon>Cylindrospermopsis</taxon>
    </lineage>
</organism>
<keyword evidence="1" id="KW-0805">Transcription regulation</keyword>
<evidence type="ECO:0000256" key="2">
    <source>
        <dbReference type="ARBA" id="ARBA00023125"/>
    </source>
</evidence>
<protein>
    <submittedName>
        <fullName evidence="5">Phosphonate metabolism transcriptional regulator PhnF</fullName>
    </submittedName>
</protein>
<gene>
    <name evidence="5" type="ORF">B7O87_08360</name>
</gene>
<dbReference type="InterPro" id="IPR050679">
    <property type="entry name" value="Bact_HTH_transcr_reg"/>
</dbReference>
<dbReference type="Pfam" id="PF07702">
    <property type="entry name" value="UTRA"/>
    <property type="match status" value="1"/>
</dbReference>
<dbReference type="Gene3D" id="1.10.10.10">
    <property type="entry name" value="Winged helix-like DNA-binding domain superfamily/Winged helix DNA-binding domain"/>
    <property type="match status" value="1"/>
</dbReference>
<sequence length="257" mass="29389">MREIIPIYIQIADQLREKILQGVFGAGEQLPTETILAQQFRVNRHTIRQAIGLLKSEGWIRVERGRGTFVAARTIRYPIGKRVRYTQTLKAQGWQPRFELLRILEMSADLAISKGLEIGYGERVALVERLGFANEEPISVCSAYFPLKRFPDFFEPSHIQILETEKSISRFLYQVYGCDHIRRSTAVSARLVQPQDAILLQLSDNQPILLAESVNVDEGGNVIEYGVTRFRGDRMELFFENDCKSLKFPGASLLREL</sequence>
<dbReference type="SUPFAM" id="SSF64288">
    <property type="entry name" value="Chorismate lyase-like"/>
    <property type="match status" value="1"/>
</dbReference>
<dbReference type="CDD" id="cd07377">
    <property type="entry name" value="WHTH_GntR"/>
    <property type="match status" value="1"/>
</dbReference>
<dbReference type="InterPro" id="IPR028978">
    <property type="entry name" value="Chorismate_lyase_/UTRA_dom_sf"/>
</dbReference>
<dbReference type="InterPro" id="IPR036388">
    <property type="entry name" value="WH-like_DNA-bd_sf"/>
</dbReference>
<proteinExistence type="predicted"/>
<dbReference type="Pfam" id="PF00392">
    <property type="entry name" value="GntR"/>
    <property type="match status" value="1"/>
</dbReference>
<name>A0A1X4G719_9CYAN</name>
<accession>A0A1X4G719</accession>
<keyword evidence="3" id="KW-0804">Transcription</keyword>